<organism evidence="3 4">
    <name type="scientific">Fluviispira multicolorata</name>
    <dbReference type="NCBI Taxonomy" id="2654512"/>
    <lineage>
        <taxon>Bacteria</taxon>
        <taxon>Pseudomonadati</taxon>
        <taxon>Bdellovibrionota</taxon>
        <taxon>Oligoflexia</taxon>
        <taxon>Silvanigrellales</taxon>
        <taxon>Silvanigrellaceae</taxon>
        <taxon>Fluviispira</taxon>
    </lineage>
</organism>
<dbReference type="GO" id="GO:0016301">
    <property type="term" value="F:kinase activity"/>
    <property type="evidence" value="ECO:0007669"/>
    <property type="project" value="UniProtKB-KW"/>
</dbReference>
<keyword evidence="1" id="KW-0808">Transferase</keyword>
<dbReference type="EMBL" id="WFLN01000009">
    <property type="protein sequence ID" value="KAB8028571.1"/>
    <property type="molecule type" value="Genomic_DNA"/>
</dbReference>
<evidence type="ECO:0000313" key="4">
    <source>
        <dbReference type="Proteomes" id="UP000442694"/>
    </source>
</evidence>
<dbReference type="InterPro" id="IPR020568">
    <property type="entry name" value="Ribosomal_Su5_D2-typ_SF"/>
</dbReference>
<dbReference type="GO" id="GO:0005524">
    <property type="term" value="F:ATP binding"/>
    <property type="evidence" value="ECO:0007669"/>
    <property type="project" value="InterPro"/>
</dbReference>
<name>A0A833JDL0_9BACT</name>
<comment type="caution">
    <text evidence="3">The sequence shown here is derived from an EMBL/GenBank/DDBJ whole genome shotgun (WGS) entry which is preliminary data.</text>
</comment>
<gene>
    <name evidence="3" type="ORF">GCL57_12695</name>
</gene>
<dbReference type="Gene3D" id="3.30.230.10">
    <property type="match status" value="1"/>
</dbReference>
<evidence type="ECO:0000313" key="3">
    <source>
        <dbReference type="EMBL" id="KAB8028571.1"/>
    </source>
</evidence>
<reference evidence="3 4" key="1">
    <citation type="submission" date="2019-10" db="EMBL/GenBank/DDBJ databases">
        <title>New genus of Silvanigrellaceae.</title>
        <authorList>
            <person name="Pitt A."/>
            <person name="Hahn M.W."/>
        </authorList>
    </citation>
    <scope>NUCLEOTIDE SEQUENCE [LARGE SCALE GENOMIC DNA]</scope>
    <source>
        <strain evidence="3 4">33A1-SZDP</strain>
    </source>
</reference>
<evidence type="ECO:0000256" key="1">
    <source>
        <dbReference type="ARBA" id="ARBA00022777"/>
    </source>
</evidence>
<dbReference type="AlphaFoldDB" id="A0A833JDL0"/>
<dbReference type="Proteomes" id="UP000442694">
    <property type="component" value="Unassembled WGS sequence"/>
</dbReference>
<dbReference type="SUPFAM" id="SSF54211">
    <property type="entry name" value="Ribosomal protein S5 domain 2-like"/>
    <property type="match status" value="1"/>
</dbReference>
<dbReference type="InterPro" id="IPR014721">
    <property type="entry name" value="Ribsml_uS5_D2-typ_fold_subgr"/>
</dbReference>
<dbReference type="Pfam" id="PF00288">
    <property type="entry name" value="GHMP_kinases_N"/>
    <property type="match status" value="1"/>
</dbReference>
<proteinExistence type="predicted"/>
<keyword evidence="4" id="KW-1185">Reference proteome</keyword>
<dbReference type="InterPro" id="IPR006204">
    <property type="entry name" value="GHMP_kinase_N_dom"/>
</dbReference>
<protein>
    <recommendedName>
        <fullName evidence="2">GHMP kinase N-terminal domain-containing protein</fullName>
    </recommendedName>
</protein>
<keyword evidence="1" id="KW-0418">Kinase</keyword>
<accession>A0A833JDL0</accession>
<dbReference type="RefSeq" id="WP_152213722.1">
    <property type="nucleotide sequence ID" value="NZ_WFLN01000009.1"/>
</dbReference>
<sequence length="191" mass="21464">MSTLSQAICHGTFGELIQGVIHSKPFLITLPIQKFSCVKYYEGIAKNNRELFVKSYLAADILREKLGKEGVYALDIHSELTRGKGLASSSADIVATLKAILHNENYDEESESELISSICRQVEPTDGVMFPGFNAYFHHDCKLKEKLGFFPIEIIGVVEDGFVDTLKFNSKNIKYSRDEIRVQKLLENAQV</sequence>
<feature type="domain" description="GHMP kinase N-terminal" evidence="2">
    <location>
        <begin position="58"/>
        <end position="123"/>
    </location>
</feature>
<evidence type="ECO:0000259" key="2">
    <source>
        <dbReference type="Pfam" id="PF00288"/>
    </source>
</evidence>